<evidence type="ECO:0000256" key="9">
    <source>
        <dbReference type="ARBA" id="ARBA00022741"/>
    </source>
</evidence>
<dbReference type="PRINTS" id="PR00109">
    <property type="entry name" value="TYRKINASE"/>
</dbReference>
<dbReference type="Gene3D" id="3.30.200.20">
    <property type="entry name" value="Phosphorylase Kinase, domain 1"/>
    <property type="match status" value="1"/>
</dbReference>
<feature type="region of interest" description="Disordered" evidence="19">
    <location>
        <begin position="626"/>
        <end position="649"/>
    </location>
</feature>
<feature type="binding site" evidence="18">
    <location>
        <position position="76"/>
    </location>
    <ligand>
        <name>ATP</name>
        <dbReference type="ChEBI" id="CHEBI:30616"/>
    </ligand>
</feature>
<dbReference type="GO" id="GO:0051496">
    <property type="term" value="P:positive regulation of stress fiber assembly"/>
    <property type="evidence" value="ECO:0007669"/>
    <property type="project" value="TreeGrafter"/>
</dbReference>
<comment type="catalytic activity">
    <reaction evidence="17">
        <text>L-tyrosyl-[protein] + ATP = O-phospho-L-tyrosyl-[protein] + ADP + H(+)</text>
        <dbReference type="Rhea" id="RHEA:10596"/>
        <dbReference type="Rhea" id="RHEA-COMP:10136"/>
        <dbReference type="Rhea" id="RHEA-COMP:20101"/>
        <dbReference type="ChEBI" id="CHEBI:15378"/>
        <dbReference type="ChEBI" id="CHEBI:30616"/>
        <dbReference type="ChEBI" id="CHEBI:46858"/>
        <dbReference type="ChEBI" id="CHEBI:61978"/>
        <dbReference type="ChEBI" id="CHEBI:456216"/>
        <dbReference type="EC" id="2.7.12.1"/>
    </reaction>
</comment>
<name>A0A850UQC0_9CORV</name>
<reference evidence="21" key="1">
    <citation type="submission" date="2019-10" db="EMBL/GenBank/DDBJ databases">
        <title>Bird 10,000 Genomes (B10K) Project - Family phase.</title>
        <authorList>
            <person name="Zhang G."/>
        </authorList>
    </citation>
    <scope>NUCLEOTIDE SEQUENCE</scope>
    <source>
        <strain evidence="21">B10K-IZ-033-78</strain>
        <tissue evidence="21">Muscle</tissue>
    </source>
</reference>
<dbReference type="EMBL" id="WEIW01000442">
    <property type="protein sequence ID" value="NWH33703.1"/>
    <property type="molecule type" value="Genomic_DNA"/>
</dbReference>
<dbReference type="FunFam" id="3.30.200.20:FF:000134">
    <property type="entry name" value="Dual specificity testis-specific protein kinase 2"/>
    <property type="match status" value="1"/>
</dbReference>
<dbReference type="PANTHER" id="PTHR46485">
    <property type="entry name" value="LIM DOMAIN KINASE 1"/>
    <property type="match status" value="1"/>
</dbReference>
<evidence type="ECO:0000313" key="21">
    <source>
        <dbReference type="EMBL" id="NWH33703.1"/>
    </source>
</evidence>
<keyword evidence="13" id="KW-0829">Tyrosine-protein kinase</keyword>
<evidence type="ECO:0000256" key="14">
    <source>
        <dbReference type="ARBA" id="ARBA00023211"/>
    </source>
</evidence>
<evidence type="ECO:0000256" key="19">
    <source>
        <dbReference type="SAM" id="MobiDB-lite"/>
    </source>
</evidence>
<gene>
    <name evidence="21" type="primary">Tesk1</name>
    <name evidence="21" type="ORF">CHLHAR_R00103</name>
</gene>
<dbReference type="PROSITE" id="PS00107">
    <property type="entry name" value="PROTEIN_KINASE_ATP"/>
    <property type="match status" value="1"/>
</dbReference>
<dbReference type="GO" id="GO:0004712">
    <property type="term" value="F:protein serine/threonine/tyrosine kinase activity"/>
    <property type="evidence" value="ECO:0007669"/>
    <property type="project" value="UniProtKB-EC"/>
</dbReference>
<evidence type="ECO:0000256" key="6">
    <source>
        <dbReference type="ARBA" id="ARBA00022553"/>
    </source>
</evidence>
<dbReference type="GO" id="GO:0004713">
    <property type="term" value="F:protein tyrosine kinase activity"/>
    <property type="evidence" value="ECO:0007669"/>
    <property type="project" value="UniProtKB-KW"/>
</dbReference>
<feature type="region of interest" description="Disordered" evidence="19">
    <location>
        <begin position="425"/>
        <end position="518"/>
    </location>
</feature>
<keyword evidence="12" id="KW-0460">Magnesium</keyword>
<evidence type="ECO:0000256" key="16">
    <source>
        <dbReference type="ARBA" id="ARBA00049308"/>
    </source>
</evidence>
<feature type="non-terminal residue" evidence="21">
    <location>
        <position position="649"/>
    </location>
</feature>
<dbReference type="AlphaFoldDB" id="A0A850UQC0"/>
<dbReference type="EC" id="2.7.12.1" evidence="4"/>
<keyword evidence="11 18" id="KW-0067">ATP-binding</keyword>
<evidence type="ECO:0000256" key="8">
    <source>
        <dbReference type="ARBA" id="ARBA00022723"/>
    </source>
</evidence>
<evidence type="ECO:0000256" key="12">
    <source>
        <dbReference type="ARBA" id="ARBA00022842"/>
    </source>
</evidence>
<evidence type="ECO:0000256" key="13">
    <source>
        <dbReference type="ARBA" id="ARBA00023137"/>
    </source>
</evidence>
<sequence length="649" mass="70958">MEWEKLPRRPSEGEGEAAGPWPGCGRLRPSSYRALRSAVSTLARIDDFYCEKIGAGFFSEVFKVRHRQSGQIMVLKMNKLTSNRGNMLREVQLMNRLSHPNILRFMGVCVHQGQLHALTEYINGGNLEQLLDSPVPLSWSMRVKLALDIAHGLRYLHSKGIFHRDLTSKNCLVRCEASGYTAVVGDFGLAEKIPTYSEGSEKEPLAVVGSPYWMAPEVLRGEIYNEKADVFAYGIILCETIARVPADPDYLPRTEDFGLDVTTFRTMVEIDCPAAFLQLAFHCCSMEPTSRPSFLEITQCLESILQHQLGAEGVARTEQSPPRELGTQHLQPDQRLSRSQSDMFPSPTLLRPLEPCSGARSKEMSPRVNPFSQREDLKGGKIKLFDTPSKSVISLTLDLPPPVSLQLSSPVTPEPAVEVQCDFSAPTTSPRKCHSLPSSPELPHRGGLELGMGSSHPTDDPQPHALLPPPASGGASTPSSKAEEQMDCGPDSSEPPQPSPLPLSSNFIRTASPGTRAWQPDVQGPKGLLINNNHMMVSKPLAWGSGLEHGSSELSISCVERTERSAMLPGHSSGAMLEQDEVLPCPGCCLSPFSFSFASICHRPAPSPPRYQNLNCEAKSLICHDRGQHQKSPGPVLAEPSLKLPEAQS</sequence>
<keyword evidence="14" id="KW-0464">Manganese</keyword>
<comment type="catalytic activity">
    <reaction evidence="16">
        <text>L-threonyl-[protein] + ATP = O-phospho-L-threonyl-[protein] + ADP + H(+)</text>
        <dbReference type="Rhea" id="RHEA:46608"/>
        <dbReference type="Rhea" id="RHEA-COMP:11060"/>
        <dbReference type="Rhea" id="RHEA-COMP:11605"/>
        <dbReference type="ChEBI" id="CHEBI:15378"/>
        <dbReference type="ChEBI" id="CHEBI:30013"/>
        <dbReference type="ChEBI" id="CHEBI:30616"/>
        <dbReference type="ChEBI" id="CHEBI:61977"/>
        <dbReference type="ChEBI" id="CHEBI:456216"/>
        <dbReference type="EC" id="2.7.12.1"/>
    </reaction>
</comment>
<dbReference type="SUPFAM" id="SSF56112">
    <property type="entry name" value="Protein kinase-like (PK-like)"/>
    <property type="match status" value="1"/>
</dbReference>
<dbReference type="GO" id="GO:0005737">
    <property type="term" value="C:cytoplasm"/>
    <property type="evidence" value="ECO:0007669"/>
    <property type="project" value="TreeGrafter"/>
</dbReference>
<dbReference type="GO" id="GO:0046872">
    <property type="term" value="F:metal ion binding"/>
    <property type="evidence" value="ECO:0007669"/>
    <property type="project" value="UniProtKB-KW"/>
</dbReference>
<dbReference type="InterPro" id="IPR011009">
    <property type="entry name" value="Kinase-like_dom_sf"/>
</dbReference>
<evidence type="ECO:0000256" key="2">
    <source>
        <dbReference type="ARBA" id="ARBA00001946"/>
    </source>
</evidence>
<dbReference type="GO" id="GO:0005634">
    <property type="term" value="C:nucleus"/>
    <property type="evidence" value="ECO:0007669"/>
    <property type="project" value="TreeGrafter"/>
</dbReference>
<evidence type="ECO:0000256" key="10">
    <source>
        <dbReference type="ARBA" id="ARBA00022777"/>
    </source>
</evidence>
<comment type="caution">
    <text evidence="21">The sequence shown here is derived from an EMBL/GenBank/DDBJ whole genome shotgun (WGS) entry which is preliminary data.</text>
</comment>
<comment type="catalytic activity">
    <reaction evidence="15">
        <text>L-seryl-[protein] + ATP = O-phospho-L-seryl-[protein] + ADP + H(+)</text>
        <dbReference type="Rhea" id="RHEA:17989"/>
        <dbReference type="Rhea" id="RHEA-COMP:9863"/>
        <dbReference type="Rhea" id="RHEA-COMP:11604"/>
        <dbReference type="ChEBI" id="CHEBI:15378"/>
        <dbReference type="ChEBI" id="CHEBI:29999"/>
        <dbReference type="ChEBI" id="CHEBI:30616"/>
        <dbReference type="ChEBI" id="CHEBI:83421"/>
        <dbReference type="ChEBI" id="CHEBI:456216"/>
        <dbReference type="EC" id="2.7.12.1"/>
    </reaction>
</comment>
<evidence type="ECO:0000256" key="4">
    <source>
        <dbReference type="ARBA" id="ARBA00013203"/>
    </source>
</evidence>
<dbReference type="InterPro" id="IPR008266">
    <property type="entry name" value="Tyr_kinase_AS"/>
</dbReference>
<dbReference type="InterPro" id="IPR017441">
    <property type="entry name" value="Protein_kinase_ATP_BS"/>
</dbReference>
<evidence type="ECO:0000256" key="1">
    <source>
        <dbReference type="ARBA" id="ARBA00001936"/>
    </source>
</evidence>
<dbReference type="InterPro" id="IPR000719">
    <property type="entry name" value="Prot_kinase_dom"/>
</dbReference>
<evidence type="ECO:0000256" key="11">
    <source>
        <dbReference type="ARBA" id="ARBA00022840"/>
    </source>
</evidence>
<dbReference type="PROSITE" id="PS50011">
    <property type="entry name" value="PROTEIN_KINASE_DOM"/>
    <property type="match status" value="1"/>
</dbReference>
<dbReference type="Proteomes" id="UP000640999">
    <property type="component" value="Unassembled WGS sequence"/>
</dbReference>
<comment type="cofactor">
    <cofactor evidence="1">
        <name>Mn(2+)</name>
        <dbReference type="ChEBI" id="CHEBI:29035"/>
    </cofactor>
</comment>
<keyword evidence="7" id="KW-0808">Transferase</keyword>
<proteinExistence type="inferred from homology"/>
<keyword evidence="8" id="KW-0479">Metal-binding</keyword>
<evidence type="ECO:0000256" key="15">
    <source>
        <dbReference type="ARBA" id="ARBA00049003"/>
    </source>
</evidence>
<dbReference type="InterPro" id="IPR001245">
    <property type="entry name" value="Ser-Thr/Tyr_kinase_cat_dom"/>
</dbReference>
<keyword evidence="22" id="KW-1185">Reference proteome</keyword>
<feature type="region of interest" description="Disordered" evidence="19">
    <location>
        <begin position="312"/>
        <end position="375"/>
    </location>
</feature>
<evidence type="ECO:0000259" key="20">
    <source>
        <dbReference type="PROSITE" id="PS50011"/>
    </source>
</evidence>
<evidence type="ECO:0000256" key="3">
    <source>
        <dbReference type="ARBA" id="ARBA00005843"/>
    </source>
</evidence>
<dbReference type="CDD" id="cd14155">
    <property type="entry name" value="PKc_TESK"/>
    <property type="match status" value="1"/>
</dbReference>
<evidence type="ECO:0000256" key="18">
    <source>
        <dbReference type="PROSITE-ProRule" id="PRU10141"/>
    </source>
</evidence>
<evidence type="ECO:0000256" key="17">
    <source>
        <dbReference type="ARBA" id="ARBA00051680"/>
    </source>
</evidence>
<organism evidence="21 22">
    <name type="scientific">Chloropsis hardwickii</name>
    <dbReference type="NCBI Taxonomy" id="667144"/>
    <lineage>
        <taxon>Eukaryota</taxon>
        <taxon>Metazoa</taxon>
        <taxon>Chordata</taxon>
        <taxon>Craniata</taxon>
        <taxon>Vertebrata</taxon>
        <taxon>Euteleostomi</taxon>
        <taxon>Archelosauria</taxon>
        <taxon>Archosauria</taxon>
        <taxon>Dinosauria</taxon>
        <taxon>Saurischia</taxon>
        <taxon>Theropoda</taxon>
        <taxon>Coelurosauria</taxon>
        <taxon>Aves</taxon>
        <taxon>Neognathae</taxon>
        <taxon>Neoaves</taxon>
        <taxon>Telluraves</taxon>
        <taxon>Australaves</taxon>
        <taxon>Passeriformes</taxon>
        <taxon>Corvoidea</taxon>
        <taxon>Irenidae</taxon>
        <taxon>Chloropsis</taxon>
    </lineage>
</organism>
<accession>A0A850UQC0</accession>
<keyword evidence="10 21" id="KW-0418">Kinase</keyword>
<feature type="non-terminal residue" evidence="21">
    <location>
        <position position="1"/>
    </location>
</feature>
<feature type="domain" description="Protein kinase" evidence="20">
    <location>
        <begin position="47"/>
        <end position="305"/>
    </location>
</feature>
<dbReference type="OrthoDB" id="20134at2759"/>
<dbReference type="PROSITE" id="PS00109">
    <property type="entry name" value="PROTEIN_KINASE_TYR"/>
    <property type="match status" value="1"/>
</dbReference>
<evidence type="ECO:0000256" key="7">
    <source>
        <dbReference type="ARBA" id="ARBA00022679"/>
    </source>
</evidence>
<keyword evidence="6" id="KW-0597">Phosphoprotein</keyword>
<feature type="compositionally biased region" description="Basic and acidic residues" evidence="19">
    <location>
        <begin position="1"/>
        <end position="12"/>
    </location>
</feature>
<dbReference type="GO" id="GO:0005524">
    <property type="term" value="F:ATP binding"/>
    <property type="evidence" value="ECO:0007669"/>
    <property type="project" value="UniProtKB-UniRule"/>
</dbReference>
<comment type="cofactor">
    <cofactor evidence="2">
        <name>Mg(2+)</name>
        <dbReference type="ChEBI" id="CHEBI:18420"/>
    </cofactor>
</comment>
<protein>
    <recommendedName>
        <fullName evidence="4">dual-specificity kinase</fullName>
        <ecNumber evidence="4">2.7.12.1</ecNumber>
    </recommendedName>
</protein>
<evidence type="ECO:0000313" key="22">
    <source>
        <dbReference type="Proteomes" id="UP000640999"/>
    </source>
</evidence>
<evidence type="ECO:0000256" key="5">
    <source>
        <dbReference type="ARBA" id="ARBA00022527"/>
    </source>
</evidence>
<dbReference type="GO" id="GO:0030036">
    <property type="term" value="P:actin cytoskeleton organization"/>
    <property type="evidence" value="ECO:0007669"/>
    <property type="project" value="TreeGrafter"/>
</dbReference>
<dbReference type="PANTHER" id="PTHR46485:SF3">
    <property type="entry name" value="DUAL SPECIFICITY TESTIS-SPECIFIC PROTEIN KINASE 1"/>
    <property type="match status" value="1"/>
</dbReference>
<dbReference type="FunFam" id="1.10.510.10:FF:000202">
    <property type="entry name" value="Dual specificity testis-specific protein kinase 2"/>
    <property type="match status" value="1"/>
</dbReference>
<keyword evidence="9 18" id="KW-0547">Nucleotide-binding</keyword>
<feature type="region of interest" description="Disordered" evidence="19">
    <location>
        <begin position="1"/>
        <end position="22"/>
    </location>
</feature>
<dbReference type="InterPro" id="IPR050940">
    <property type="entry name" value="Actin_reg-Ser/Thr_kinase"/>
</dbReference>
<dbReference type="Pfam" id="PF07714">
    <property type="entry name" value="PK_Tyr_Ser-Thr"/>
    <property type="match status" value="1"/>
</dbReference>
<keyword evidence="5" id="KW-0723">Serine/threonine-protein kinase</keyword>
<dbReference type="Gene3D" id="1.10.510.10">
    <property type="entry name" value="Transferase(Phosphotransferase) domain 1"/>
    <property type="match status" value="1"/>
</dbReference>
<dbReference type="GO" id="GO:0004674">
    <property type="term" value="F:protein serine/threonine kinase activity"/>
    <property type="evidence" value="ECO:0007669"/>
    <property type="project" value="UniProtKB-KW"/>
</dbReference>
<comment type="similarity">
    <text evidence="3">Belongs to the protein kinase superfamily. TKL Ser/Thr protein kinase family.</text>
</comment>